<dbReference type="Gene3D" id="3.40.50.720">
    <property type="entry name" value="NAD(P)-binding Rossmann-like Domain"/>
    <property type="match status" value="1"/>
</dbReference>
<name>A0ABV0KHB1_9CYAN</name>
<dbReference type="Pfam" id="PF10778">
    <property type="entry name" value="DehI"/>
    <property type="match status" value="1"/>
</dbReference>
<evidence type="ECO:0000259" key="4">
    <source>
        <dbReference type="SMART" id="SM00822"/>
    </source>
</evidence>
<dbReference type="PROSITE" id="PS00061">
    <property type="entry name" value="ADH_SHORT"/>
    <property type="match status" value="1"/>
</dbReference>
<keyword evidence="6" id="KW-1185">Reference proteome</keyword>
<comment type="similarity">
    <text evidence="1">Belongs to the short-chain dehydrogenases/reductases (SDR) family.</text>
</comment>
<dbReference type="InterPro" id="IPR020904">
    <property type="entry name" value="Sc_DH/Rdtase_CS"/>
</dbReference>
<dbReference type="Gene3D" id="1.20.1290.10">
    <property type="entry name" value="AhpD-like"/>
    <property type="match status" value="1"/>
</dbReference>
<evidence type="ECO:0000256" key="1">
    <source>
        <dbReference type="ARBA" id="ARBA00006484"/>
    </source>
</evidence>
<evidence type="ECO:0000313" key="6">
    <source>
        <dbReference type="Proteomes" id="UP001476950"/>
    </source>
</evidence>
<accession>A0ABV0KHB1</accession>
<dbReference type="InterPro" id="IPR019714">
    <property type="entry name" value="2-haloacid_dehalogenase_DehI"/>
</dbReference>
<dbReference type="PANTHER" id="PTHR44196:SF1">
    <property type="entry name" value="DEHYDROGENASE_REDUCTASE SDR FAMILY MEMBER 7B"/>
    <property type="match status" value="1"/>
</dbReference>
<dbReference type="SUPFAM" id="SSF51735">
    <property type="entry name" value="NAD(P)-binding Rossmann-fold domains"/>
    <property type="match status" value="1"/>
</dbReference>
<evidence type="ECO:0000256" key="3">
    <source>
        <dbReference type="SAM" id="Phobius"/>
    </source>
</evidence>
<keyword evidence="3" id="KW-0472">Membrane</keyword>
<dbReference type="InterPro" id="IPR002347">
    <property type="entry name" value="SDR_fam"/>
</dbReference>
<dbReference type="EMBL" id="JAMPLM010000006">
    <property type="protein sequence ID" value="MEP1058624.1"/>
    <property type="molecule type" value="Genomic_DNA"/>
</dbReference>
<feature type="domain" description="Ketoreductase" evidence="4">
    <location>
        <begin position="39"/>
        <end position="218"/>
    </location>
</feature>
<keyword evidence="3" id="KW-1133">Transmembrane helix</keyword>
<keyword evidence="3" id="KW-0812">Transmembrane</keyword>
<proteinExistence type="inferred from homology"/>
<evidence type="ECO:0000313" key="5">
    <source>
        <dbReference type="EMBL" id="MEP1058624.1"/>
    </source>
</evidence>
<dbReference type="SMART" id="SM00822">
    <property type="entry name" value="PKS_KR"/>
    <property type="match status" value="1"/>
</dbReference>
<feature type="transmembrane region" description="Helical" evidence="3">
    <location>
        <begin position="6"/>
        <end position="25"/>
    </location>
</feature>
<dbReference type="PRINTS" id="PR00080">
    <property type="entry name" value="SDRFAMILY"/>
</dbReference>
<dbReference type="Proteomes" id="UP001476950">
    <property type="component" value="Unassembled WGS sequence"/>
</dbReference>
<evidence type="ECO:0000256" key="2">
    <source>
        <dbReference type="ARBA" id="ARBA00023002"/>
    </source>
</evidence>
<comment type="caution">
    <text evidence="5">The sequence shown here is derived from an EMBL/GenBank/DDBJ whole genome shotgun (WGS) entry which is preliminary data.</text>
</comment>
<gene>
    <name evidence="5" type="ORF">NDI38_09255</name>
</gene>
<dbReference type="InterPro" id="IPR057326">
    <property type="entry name" value="KR_dom"/>
</dbReference>
<dbReference type="PANTHER" id="PTHR44196">
    <property type="entry name" value="DEHYDROGENASE/REDUCTASE SDR FAMILY MEMBER 7B"/>
    <property type="match status" value="1"/>
</dbReference>
<dbReference type="InterPro" id="IPR029032">
    <property type="entry name" value="AhpD-like"/>
</dbReference>
<dbReference type="Pfam" id="PF00106">
    <property type="entry name" value="adh_short"/>
    <property type="match status" value="1"/>
</dbReference>
<dbReference type="RefSeq" id="WP_190447276.1">
    <property type="nucleotide sequence ID" value="NZ_JAMPLM010000006.1"/>
</dbReference>
<dbReference type="PRINTS" id="PR00081">
    <property type="entry name" value="GDHRDH"/>
</dbReference>
<reference evidence="5 6" key="1">
    <citation type="submission" date="2022-04" db="EMBL/GenBank/DDBJ databases">
        <title>Positive selection, recombination, and allopatry shape intraspecific diversity of widespread and dominant cyanobacteria.</title>
        <authorList>
            <person name="Wei J."/>
            <person name="Shu W."/>
            <person name="Hu C."/>
        </authorList>
    </citation>
    <scope>NUCLEOTIDE SEQUENCE [LARGE SCALE GENOMIC DNA]</scope>
    <source>
        <strain evidence="5 6">AS-A4</strain>
    </source>
</reference>
<protein>
    <submittedName>
        <fullName evidence="5">SDR family NAD(P)-dependent oxidoreductase</fullName>
    </submittedName>
</protein>
<keyword evidence="2" id="KW-0560">Oxidoreductase</keyword>
<organism evidence="5 6">
    <name type="scientific">Stenomitos frigidus AS-A4</name>
    <dbReference type="NCBI Taxonomy" id="2933935"/>
    <lineage>
        <taxon>Bacteria</taxon>
        <taxon>Bacillati</taxon>
        <taxon>Cyanobacteriota</taxon>
        <taxon>Cyanophyceae</taxon>
        <taxon>Leptolyngbyales</taxon>
        <taxon>Leptolyngbyaceae</taxon>
        <taxon>Stenomitos</taxon>
    </lineage>
</organism>
<dbReference type="InterPro" id="IPR036291">
    <property type="entry name" value="NAD(P)-bd_dom_sf"/>
</dbReference>
<sequence>MLINYATLFGLIAVAIVLFPGFLVVDRWWRERIYELSGKVILITGGSRGLGLVMARQLAETGARVAICARDEAELERARTELEQRGGDIFALTCDVTEQTQVEQLVQQTRDHFGAIDILINNAGTDIVGPLENLTMQDYDDLMKLHFWAPLYTTYAVLPEMQARKAGRIVNISSVGGKMASPHMVGYCASKFALVGLSEGMRTELAKDGIAVTTVCPGLIHTGVVDHAIMKGQNRKEYAWFSIGDSLPFLSASAEKVSRATIAGLRRGAAEVIVPFPTWLSVKFYGLFPELSTNLFGLFNQLLPKPGGMGEKRAFGKDSHSALAPSWLTYLSDRAAERNNERPVTEPKGTTDVKQVGAVEENLTQRSASKKPEKQLEADRVQGLEPAIVEDEQSAFPFINVSQAPPEVQTCLSDIQDTLGIPWKPANWRAYAMYPTVMQLFWQRLKPATQAESFLEDAIAITEQVYRDTYDWYQPGYQIDVDEAQRRHIQRELGAFSFGNPQLLIQQIALSKVLAGEIVGQDGKTEIRRGPHAYRHPEIQFIGEQSAQEVSTELQRVYQDLKQTLGVPFVNSDYQALAHWSDFFIAAWEDIKRWRDRPEFELLKQAIIQRAEEAASRLRPAVVIGEQEVRDLLENPEDFEQIQQKVQLFNDVLPELIIQNALFHQGLTVDQSALSEPS</sequence>